<accession>A0A0A9EU80</accession>
<protein>
    <submittedName>
        <fullName evidence="1">Uncharacterized protein</fullName>
    </submittedName>
</protein>
<evidence type="ECO:0000313" key="1">
    <source>
        <dbReference type="EMBL" id="JAE03612.1"/>
    </source>
</evidence>
<dbReference type="EMBL" id="GBRH01194284">
    <property type="protein sequence ID" value="JAE03612.1"/>
    <property type="molecule type" value="Transcribed_RNA"/>
</dbReference>
<name>A0A0A9EU80_ARUDO</name>
<sequence>MCQAFHLTKVLNQKYFCSIFLQFKVFMLSSEKEKRLETE</sequence>
<proteinExistence type="predicted"/>
<dbReference type="AlphaFoldDB" id="A0A0A9EU80"/>
<organism evidence="1">
    <name type="scientific">Arundo donax</name>
    <name type="common">Giant reed</name>
    <name type="synonym">Donax arundinaceus</name>
    <dbReference type="NCBI Taxonomy" id="35708"/>
    <lineage>
        <taxon>Eukaryota</taxon>
        <taxon>Viridiplantae</taxon>
        <taxon>Streptophyta</taxon>
        <taxon>Embryophyta</taxon>
        <taxon>Tracheophyta</taxon>
        <taxon>Spermatophyta</taxon>
        <taxon>Magnoliopsida</taxon>
        <taxon>Liliopsida</taxon>
        <taxon>Poales</taxon>
        <taxon>Poaceae</taxon>
        <taxon>PACMAD clade</taxon>
        <taxon>Arundinoideae</taxon>
        <taxon>Arundineae</taxon>
        <taxon>Arundo</taxon>
    </lineage>
</organism>
<reference evidence="1" key="2">
    <citation type="journal article" date="2015" name="Data Brief">
        <title>Shoot transcriptome of the giant reed, Arundo donax.</title>
        <authorList>
            <person name="Barrero R.A."/>
            <person name="Guerrero F.D."/>
            <person name="Moolhuijzen P."/>
            <person name="Goolsby J.A."/>
            <person name="Tidwell J."/>
            <person name="Bellgard S.E."/>
            <person name="Bellgard M.I."/>
        </authorList>
    </citation>
    <scope>NUCLEOTIDE SEQUENCE</scope>
    <source>
        <tissue evidence="1">Shoot tissue taken approximately 20 cm above the soil surface</tissue>
    </source>
</reference>
<reference evidence="1" key="1">
    <citation type="submission" date="2014-09" db="EMBL/GenBank/DDBJ databases">
        <authorList>
            <person name="Magalhaes I.L.F."/>
            <person name="Oliveira U."/>
            <person name="Santos F.R."/>
            <person name="Vidigal T.H.D.A."/>
            <person name="Brescovit A.D."/>
            <person name="Santos A.J."/>
        </authorList>
    </citation>
    <scope>NUCLEOTIDE SEQUENCE</scope>
    <source>
        <tissue evidence="1">Shoot tissue taken approximately 20 cm above the soil surface</tissue>
    </source>
</reference>